<dbReference type="EMBL" id="VPFD01000034">
    <property type="protein sequence ID" value="TXF96688.1"/>
    <property type="molecule type" value="Genomic_DNA"/>
</dbReference>
<dbReference type="SUPFAM" id="SSF51120">
    <property type="entry name" value="beta-Roll"/>
    <property type="match status" value="1"/>
</dbReference>
<protein>
    <submittedName>
        <fullName evidence="2">DUF4214 domain-containing protein</fullName>
    </submittedName>
</protein>
<dbReference type="Pfam" id="PF13946">
    <property type="entry name" value="DUF4214"/>
    <property type="match status" value="1"/>
</dbReference>
<evidence type="ECO:0000313" key="2">
    <source>
        <dbReference type="EMBL" id="TXF96688.1"/>
    </source>
</evidence>
<dbReference type="Gene3D" id="2.60.120.380">
    <property type="match status" value="1"/>
</dbReference>
<reference evidence="2 3" key="1">
    <citation type="submission" date="2019-08" db="EMBL/GenBank/DDBJ databases">
        <title>Massilia golmudensis sp. nov., isolated from sand in the Qinghai-Tibetan Plateau.</title>
        <authorList>
            <person name="Zhang B."/>
        </authorList>
    </citation>
    <scope>NUCLEOTIDE SEQUENCE [LARGE SCALE GENOMIC DNA]</scope>
    <source>
        <strain evidence="2 3">GEM5</strain>
    </source>
</reference>
<dbReference type="GO" id="GO:0005509">
    <property type="term" value="F:calcium ion binding"/>
    <property type="evidence" value="ECO:0007669"/>
    <property type="project" value="InterPro"/>
</dbReference>
<dbReference type="AlphaFoldDB" id="A0A5C7FQQ9"/>
<dbReference type="InterPro" id="IPR011049">
    <property type="entry name" value="Serralysin-like_metalloprot_C"/>
</dbReference>
<name>A0A5C7FQQ9_9BURK</name>
<organism evidence="2 3">
    <name type="scientific">Massilia arenae</name>
    <dbReference type="NCBI Taxonomy" id="2603288"/>
    <lineage>
        <taxon>Bacteria</taxon>
        <taxon>Pseudomonadati</taxon>
        <taxon>Pseudomonadota</taxon>
        <taxon>Betaproteobacteria</taxon>
        <taxon>Burkholderiales</taxon>
        <taxon>Oxalobacteraceae</taxon>
        <taxon>Telluria group</taxon>
        <taxon>Massilia</taxon>
    </lineage>
</organism>
<dbReference type="InterPro" id="IPR025282">
    <property type="entry name" value="DUF4214"/>
</dbReference>
<dbReference type="Gene3D" id="1.10.3130.20">
    <property type="entry name" value="Phycobilisome linker domain"/>
    <property type="match status" value="1"/>
</dbReference>
<dbReference type="Pfam" id="PF00353">
    <property type="entry name" value="HemolysinCabind"/>
    <property type="match status" value="1"/>
</dbReference>
<dbReference type="InterPro" id="IPR038255">
    <property type="entry name" value="PBS_linker_sf"/>
</dbReference>
<dbReference type="Proteomes" id="UP000321413">
    <property type="component" value="Unassembled WGS sequence"/>
</dbReference>
<evidence type="ECO:0000259" key="1">
    <source>
        <dbReference type="Pfam" id="PF13946"/>
    </source>
</evidence>
<gene>
    <name evidence="2" type="ORF">FVD38_23455</name>
</gene>
<sequence length="359" mass="39716">MKTSHCARSIMSNYSPQDSRYKLTPSEMDWAWRLDLRPVHDPELGQYYGRTAQFGTHDPYASQDDIFVFHATRGMAYTVQSGSYFDPVDLRIYDDDGREIASDDGSGAYGYDYAAFVAPYTGWYYIDASWSQGYYDTYASVNVYEDRVPVYLPTNTIVGTGGHDMLYGTRSDDFVDGGAGIDTFWLEGDRDEYAVSVKNGTITLTDLLGLDGIDTLRNVERLSFEGGDVISYETTGFPAEAYRLYQAAFDRTPDKVGLGYWMGKMGDGASLHAVADAFVHSAEFGELVGPKASNADIVTLLYANVLDRAPDATGFAYWMDALDSKEMTVADVLVGFSESQENQAKVIGSLQAGYEFIVT</sequence>
<comment type="caution">
    <text evidence="2">The sequence shown here is derived from an EMBL/GenBank/DDBJ whole genome shotgun (WGS) entry which is preliminary data.</text>
</comment>
<evidence type="ECO:0000313" key="3">
    <source>
        <dbReference type="Proteomes" id="UP000321413"/>
    </source>
</evidence>
<dbReference type="InterPro" id="IPR001343">
    <property type="entry name" value="Hemolysn_Ca-bd"/>
</dbReference>
<proteinExistence type="predicted"/>
<accession>A0A5C7FQQ9</accession>
<feature type="domain" description="DUF4214" evidence="1">
    <location>
        <begin position="275"/>
        <end position="345"/>
    </location>
</feature>
<keyword evidence="3" id="KW-1185">Reference proteome</keyword>